<name>A0ACB9DZ19_CICIN</name>
<dbReference type="Proteomes" id="UP001055811">
    <property type="component" value="Linkage Group LG04"/>
</dbReference>
<reference evidence="2" key="1">
    <citation type="journal article" date="2022" name="Mol. Ecol. Resour.">
        <title>The genomes of chicory, endive, great burdock and yacon provide insights into Asteraceae palaeo-polyploidization history and plant inulin production.</title>
        <authorList>
            <person name="Fan W."/>
            <person name="Wang S."/>
            <person name="Wang H."/>
            <person name="Wang A."/>
            <person name="Jiang F."/>
            <person name="Liu H."/>
            <person name="Zhao H."/>
            <person name="Xu D."/>
            <person name="Zhang Y."/>
        </authorList>
    </citation>
    <scope>NUCLEOTIDE SEQUENCE [LARGE SCALE GENOMIC DNA]</scope>
    <source>
        <strain evidence="2">cv. Punajuju</strain>
    </source>
</reference>
<protein>
    <submittedName>
        <fullName evidence="1">Uncharacterized protein</fullName>
    </submittedName>
</protein>
<gene>
    <name evidence="1" type="ORF">L2E82_23028</name>
</gene>
<reference evidence="1 2" key="2">
    <citation type="journal article" date="2022" name="Mol. Ecol. Resour.">
        <title>The genomes of chicory, endive, great burdock and yacon provide insights into Asteraceae paleo-polyploidization history and plant inulin production.</title>
        <authorList>
            <person name="Fan W."/>
            <person name="Wang S."/>
            <person name="Wang H."/>
            <person name="Wang A."/>
            <person name="Jiang F."/>
            <person name="Liu H."/>
            <person name="Zhao H."/>
            <person name="Xu D."/>
            <person name="Zhang Y."/>
        </authorList>
    </citation>
    <scope>NUCLEOTIDE SEQUENCE [LARGE SCALE GENOMIC DNA]</scope>
    <source>
        <strain evidence="2">cv. Punajuju</strain>
        <tissue evidence="1">Leaves</tissue>
    </source>
</reference>
<sequence length="67" mass="8024">MCRSSIGETGFMQRNGRRLTVSEPRNQENLWRYIARESSERERERERKARRRLIVSVPDFISITLQA</sequence>
<comment type="caution">
    <text evidence="1">The sequence shown here is derived from an EMBL/GenBank/DDBJ whole genome shotgun (WGS) entry which is preliminary data.</text>
</comment>
<evidence type="ECO:0000313" key="2">
    <source>
        <dbReference type="Proteomes" id="UP001055811"/>
    </source>
</evidence>
<evidence type="ECO:0000313" key="1">
    <source>
        <dbReference type="EMBL" id="KAI3751934.1"/>
    </source>
</evidence>
<keyword evidence="2" id="KW-1185">Reference proteome</keyword>
<organism evidence="1 2">
    <name type="scientific">Cichorium intybus</name>
    <name type="common">Chicory</name>
    <dbReference type="NCBI Taxonomy" id="13427"/>
    <lineage>
        <taxon>Eukaryota</taxon>
        <taxon>Viridiplantae</taxon>
        <taxon>Streptophyta</taxon>
        <taxon>Embryophyta</taxon>
        <taxon>Tracheophyta</taxon>
        <taxon>Spermatophyta</taxon>
        <taxon>Magnoliopsida</taxon>
        <taxon>eudicotyledons</taxon>
        <taxon>Gunneridae</taxon>
        <taxon>Pentapetalae</taxon>
        <taxon>asterids</taxon>
        <taxon>campanulids</taxon>
        <taxon>Asterales</taxon>
        <taxon>Asteraceae</taxon>
        <taxon>Cichorioideae</taxon>
        <taxon>Cichorieae</taxon>
        <taxon>Cichoriinae</taxon>
        <taxon>Cichorium</taxon>
    </lineage>
</organism>
<accession>A0ACB9DZ19</accession>
<dbReference type="EMBL" id="CM042012">
    <property type="protein sequence ID" value="KAI3751934.1"/>
    <property type="molecule type" value="Genomic_DNA"/>
</dbReference>
<proteinExistence type="predicted"/>